<keyword evidence="8 11" id="KW-0663">Pyridoxal phosphate</keyword>
<keyword evidence="6 11" id="KW-0412">Isoleucine biosynthesis</keyword>
<evidence type="ECO:0000313" key="14">
    <source>
        <dbReference type="Proteomes" id="UP000247409"/>
    </source>
</evidence>
<dbReference type="OrthoDB" id="4418812at2759"/>
<dbReference type="InterPro" id="IPR001721">
    <property type="entry name" value="TD_ACT-like"/>
</dbReference>
<keyword evidence="5 11" id="KW-0028">Amino-acid biosynthesis</keyword>
<dbReference type="PROSITE" id="PS51672">
    <property type="entry name" value="ACT_LIKE"/>
    <property type="match status" value="2"/>
</dbReference>
<dbReference type="CDD" id="cd04907">
    <property type="entry name" value="ACT_ThrD-I_2"/>
    <property type="match status" value="1"/>
</dbReference>
<dbReference type="InterPro" id="IPR038110">
    <property type="entry name" value="TD_ACT-like_sf"/>
</dbReference>
<dbReference type="Proteomes" id="UP000247409">
    <property type="component" value="Unassembled WGS sequence"/>
</dbReference>
<dbReference type="GO" id="GO:0006565">
    <property type="term" value="P:L-serine catabolic process"/>
    <property type="evidence" value="ECO:0007669"/>
    <property type="project" value="TreeGrafter"/>
</dbReference>
<dbReference type="UniPathway" id="UPA00047">
    <property type="reaction ID" value="UER00054"/>
</dbReference>
<dbReference type="InterPro" id="IPR036052">
    <property type="entry name" value="TrpB-like_PALP_sf"/>
</dbReference>
<dbReference type="AlphaFoldDB" id="A0A2V3IZ09"/>
<dbReference type="CDD" id="cd01562">
    <property type="entry name" value="Thr-dehyd"/>
    <property type="match status" value="1"/>
</dbReference>
<dbReference type="PANTHER" id="PTHR48078:SF11">
    <property type="entry name" value="THREONINE DEHYDRATASE, MITOCHONDRIAL"/>
    <property type="match status" value="1"/>
</dbReference>
<evidence type="ECO:0000256" key="6">
    <source>
        <dbReference type="ARBA" id="ARBA00022624"/>
    </source>
</evidence>
<comment type="catalytic activity">
    <reaction evidence="1 11">
        <text>L-threonine = 2-oxobutanoate + NH4(+)</text>
        <dbReference type="Rhea" id="RHEA:22108"/>
        <dbReference type="ChEBI" id="CHEBI:16763"/>
        <dbReference type="ChEBI" id="CHEBI:28938"/>
        <dbReference type="ChEBI" id="CHEBI:57926"/>
        <dbReference type="EC" id="4.3.1.19"/>
    </reaction>
</comment>
<proteinExistence type="inferred from homology"/>
<feature type="domain" description="ACT-like" evidence="12">
    <location>
        <begin position="426"/>
        <end position="498"/>
    </location>
</feature>
<comment type="similarity">
    <text evidence="4 11">Belongs to the serine/threonine dehydratase family.</text>
</comment>
<dbReference type="GO" id="GO:0009097">
    <property type="term" value="P:isoleucine biosynthetic process"/>
    <property type="evidence" value="ECO:0007669"/>
    <property type="project" value="UniProtKB-UniRule"/>
</dbReference>
<dbReference type="Gene3D" id="3.40.1020.10">
    <property type="entry name" value="Biosynthetic Threonine Deaminase, Domain 3"/>
    <property type="match status" value="1"/>
</dbReference>
<dbReference type="InterPro" id="IPR001926">
    <property type="entry name" value="TrpB-like_PALP"/>
</dbReference>
<dbReference type="EC" id="4.3.1.19" evidence="11"/>
<evidence type="ECO:0000259" key="12">
    <source>
        <dbReference type="PROSITE" id="PS51672"/>
    </source>
</evidence>
<keyword evidence="9 11" id="KW-0456">Lyase</keyword>
<dbReference type="Pfam" id="PF00585">
    <property type="entry name" value="Thr_dehydrat_C"/>
    <property type="match status" value="2"/>
</dbReference>
<dbReference type="Pfam" id="PF00291">
    <property type="entry name" value="PALP"/>
    <property type="match status" value="1"/>
</dbReference>
<dbReference type="GO" id="GO:0006567">
    <property type="term" value="P:L-threonine catabolic process"/>
    <property type="evidence" value="ECO:0007669"/>
    <property type="project" value="TreeGrafter"/>
</dbReference>
<evidence type="ECO:0000256" key="4">
    <source>
        <dbReference type="ARBA" id="ARBA00010869"/>
    </source>
</evidence>
<dbReference type="InterPro" id="IPR050147">
    <property type="entry name" value="Ser/Thr_Dehydratase"/>
</dbReference>
<comment type="pathway">
    <text evidence="3 11">Amino-acid biosynthesis; L-isoleucine biosynthesis; 2-oxobutanoate from L-threonine: step 1/1.</text>
</comment>
<dbReference type="CDD" id="cd04906">
    <property type="entry name" value="ACT_ThrD-I_1"/>
    <property type="match status" value="1"/>
</dbReference>
<dbReference type="PANTHER" id="PTHR48078">
    <property type="entry name" value="THREONINE DEHYDRATASE, MITOCHONDRIAL-RELATED"/>
    <property type="match status" value="1"/>
</dbReference>
<evidence type="ECO:0000256" key="8">
    <source>
        <dbReference type="ARBA" id="ARBA00022898"/>
    </source>
</evidence>
<keyword evidence="14" id="KW-1185">Reference proteome</keyword>
<evidence type="ECO:0000256" key="11">
    <source>
        <dbReference type="RuleBase" id="RU362012"/>
    </source>
</evidence>
<keyword evidence="7" id="KW-0677">Repeat</keyword>
<dbReference type="InterPro" id="IPR005787">
    <property type="entry name" value="Thr_deHydtase_biosynth"/>
</dbReference>
<accession>A0A2V3IZ09</accession>
<organism evidence="13 14">
    <name type="scientific">Gracilariopsis chorda</name>
    <dbReference type="NCBI Taxonomy" id="448386"/>
    <lineage>
        <taxon>Eukaryota</taxon>
        <taxon>Rhodophyta</taxon>
        <taxon>Florideophyceae</taxon>
        <taxon>Rhodymeniophycidae</taxon>
        <taxon>Gracilariales</taxon>
        <taxon>Gracilariaceae</taxon>
        <taxon>Gracilariopsis</taxon>
    </lineage>
</organism>
<dbReference type="FunFam" id="3.40.50.1100:FF:000008">
    <property type="entry name" value="L-threonine dehydratase"/>
    <property type="match status" value="1"/>
</dbReference>
<dbReference type="SUPFAM" id="SSF53686">
    <property type="entry name" value="Tryptophan synthase beta subunit-like PLP-dependent enzymes"/>
    <property type="match status" value="1"/>
</dbReference>
<evidence type="ECO:0000256" key="7">
    <source>
        <dbReference type="ARBA" id="ARBA00022737"/>
    </source>
</evidence>
<sequence>MINTDISSSPDFVFPSRFCMSTLPASAFVQNVVPWTSGRSLRCERSPRRPKWFLTAAKPTPPSASLITEKVPDPALEDESIANDAEQCPVYCYVACSPTRSDYLDQVLNSRVYEVLDETPLHVAPLLSARLENTVLLKREDTTPVKSFKLRGAYNMMAKASSESLANGVIAASAGNHAQGVAMAAEKLSVAATIVMPAVTPQIKVDAVRRRGATAILHGNTFDEAQNLALKLAEKDNKLFVPPFDHPDIIAGQATIALELIRQTSNLDAVFVPVGGGGLIAGIACIVKRLRPETAVIGVEPYDAAAMHNSLLAQKRIRLKRIGTFADGVAVAEVGRETFRLCGELVDEVILVSTDEICAAIKDVFEDTRSILEPAGALAVAGVKAFVQREKVTGKKFAAIASGANTNFDNLRHISERAEIGEGREGILAVTIPERPGSFRELINALGGNLSITEFNYRYNGSIDAHVFVGAKIAVRNEVKAIMDTLGSAGYESYNLTDNEMAKLHIRHLVGGNAMAREKVFRFEFPERPGALKKFLDQLPSAFNITMFHYRNHGADVGRVLVGLTSVKDIDDAFDIEELETFVTRLGYEYTREDGNVAYKFFLGKKA</sequence>
<evidence type="ECO:0000256" key="1">
    <source>
        <dbReference type="ARBA" id="ARBA00001274"/>
    </source>
</evidence>
<dbReference type="SUPFAM" id="SSF55021">
    <property type="entry name" value="ACT-like"/>
    <property type="match status" value="2"/>
</dbReference>
<protein>
    <recommendedName>
        <fullName evidence="11">Threonine dehydratase</fullName>
        <ecNumber evidence="11">4.3.1.19</ecNumber>
    </recommendedName>
    <alternativeName>
        <fullName evidence="11">Threonine deaminase</fullName>
    </alternativeName>
</protein>
<evidence type="ECO:0000313" key="13">
    <source>
        <dbReference type="EMBL" id="PXF47396.1"/>
    </source>
</evidence>
<name>A0A2V3IZ09_9FLOR</name>
<dbReference type="NCBIfam" id="NF006674">
    <property type="entry name" value="PRK09224.1"/>
    <property type="match status" value="1"/>
</dbReference>
<dbReference type="GO" id="GO:0003941">
    <property type="term" value="F:L-serine ammonia-lyase activity"/>
    <property type="evidence" value="ECO:0007669"/>
    <property type="project" value="TreeGrafter"/>
</dbReference>
<gene>
    <name evidence="13" type="ORF">BWQ96_02876</name>
</gene>
<feature type="domain" description="ACT-like" evidence="12">
    <location>
        <begin position="519"/>
        <end position="595"/>
    </location>
</feature>
<evidence type="ECO:0000256" key="9">
    <source>
        <dbReference type="ARBA" id="ARBA00023239"/>
    </source>
</evidence>
<comment type="cofactor">
    <cofactor evidence="2 11">
        <name>pyridoxal 5'-phosphate</name>
        <dbReference type="ChEBI" id="CHEBI:597326"/>
    </cofactor>
</comment>
<evidence type="ECO:0000256" key="3">
    <source>
        <dbReference type="ARBA" id="ARBA00004810"/>
    </source>
</evidence>
<evidence type="ECO:0000256" key="2">
    <source>
        <dbReference type="ARBA" id="ARBA00001933"/>
    </source>
</evidence>
<keyword evidence="10 11" id="KW-0100">Branched-chain amino acid biosynthesis</keyword>
<dbReference type="InterPro" id="IPR045865">
    <property type="entry name" value="ACT-like_dom_sf"/>
</dbReference>
<dbReference type="STRING" id="448386.A0A2V3IZ09"/>
<dbReference type="NCBIfam" id="TIGR01124">
    <property type="entry name" value="ilvA_2Cterm"/>
    <property type="match status" value="1"/>
</dbReference>
<dbReference type="GO" id="GO:0004794">
    <property type="term" value="F:threonine deaminase activity"/>
    <property type="evidence" value="ECO:0007669"/>
    <property type="project" value="UniProtKB-UniRule"/>
</dbReference>
<dbReference type="Gene3D" id="3.40.50.1100">
    <property type="match status" value="2"/>
</dbReference>
<evidence type="ECO:0000256" key="5">
    <source>
        <dbReference type="ARBA" id="ARBA00022605"/>
    </source>
</evidence>
<evidence type="ECO:0000256" key="10">
    <source>
        <dbReference type="ARBA" id="ARBA00023304"/>
    </source>
</evidence>
<comment type="caution">
    <text evidence="13">The sequence shown here is derived from an EMBL/GenBank/DDBJ whole genome shotgun (WGS) entry which is preliminary data.</text>
</comment>
<dbReference type="EMBL" id="NBIV01000025">
    <property type="protein sequence ID" value="PXF47396.1"/>
    <property type="molecule type" value="Genomic_DNA"/>
</dbReference>
<reference evidence="13 14" key="1">
    <citation type="journal article" date="2018" name="Mol. Biol. Evol.">
        <title>Analysis of the draft genome of the red seaweed Gracilariopsis chorda provides insights into genome size evolution in Rhodophyta.</title>
        <authorList>
            <person name="Lee J."/>
            <person name="Yang E.C."/>
            <person name="Graf L."/>
            <person name="Yang J.H."/>
            <person name="Qiu H."/>
            <person name="Zel Zion U."/>
            <person name="Chan C.X."/>
            <person name="Stephens T.G."/>
            <person name="Weber A.P.M."/>
            <person name="Boo G.H."/>
            <person name="Boo S.M."/>
            <person name="Kim K.M."/>
            <person name="Shin Y."/>
            <person name="Jung M."/>
            <person name="Lee S.J."/>
            <person name="Yim H.S."/>
            <person name="Lee J.H."/>
            <person name="Bhattacharya D."/>
            <person name="Yoon H.S."/>
        </authorList>
    </citation>
    <scope>NUCLEOTIDE SEQUENCE [LARGE SCALE GENOMIC DNA]</scope>
    <source>
        <strain evidence="13 14">SKKU-2015</strain>
        <tissue evidence="13">Whole body</tissue>
    </source>
</reference>